<dbReference type="SMART" id="SM00363">
    <property type="entry name" value="S4"/>
    <property type="match status" value="1"/>
</dbReference>
<dbReference type="RefSeq" id="WP_158353495.1">
    <property type="nucleotide sequence ID" value="NZ_CP034852.1"/>
</dbReference>
<proteinExistence type="inferred from homology"/>
<evidence type="ECO:0000313" key="11">
    <source>
        <dbReference type="EMBL" id="QCI26802.1"/>
    </source>
</evidence>
<dbReference type="InterPro" id="IPR006225">
    <property type="entry name" value="PsdUridine_synth_RluC/D"/>
</dbReference>
<comment type="catalytic activity">
    <reaction evidence="9">
        <text>a uridine in RNA = a pseudouridine in RNA</text>
        <dbReference type="Rhea" id="RHEA:48348"/>
        <dbReference type="Rhea" id="RHEA-COMP:12068"/>
        <dbReference type="Rhea" id="RHEA-COMP:12069"/>
        <dbReference type="ChEBI" id="CHEBI:65314"/>
        <dbReference type="ChEBI" id="CHEBI:65315"/>
    </reaction>
</comment>
<comment type="catalytic activity">
    <reaction evidence="1">
        <text>uridine(955/2504/2580) in 23S rRNA = pseudouridine(955/2504/2580) in 23S rRNA</text>
        <dbReference type="Rhea" id="RHEA:42528"/>
        <dbReference type="Rhea" id="RHEA-COMP:10099"/>
        <dbReference type="Rhea" id="RHEA-COMP:10100"/>
        <dbReference type="ChEBI" id="CHEBI:65314"/>
        <dbReference type="ChEBI" id="CHEBI:65315"/>
        <dbReference type="EC" id="5.4.99.24"/>
    </reaction>
</comment>
<dbReference type="Gene3D" id="3.10.290.10">
    <property type="entry name" value="RNA-binding S4 domain"/>
    <property type="match status" value="1"/>
</dbReference>
<feature type="active site" evidence="7">
    <location>
        <position position="145"/>
    </location>
</feature>
<dbReference type="Proteomes" id="UP000298782">
    <property type="component" value="Chromosome"/>
</dbReference>
<keyword evidence="4" id="KW-0698">rRNA processing</keyword>
<dbReference type="InterPro" id="IPR006224">
    <property type="entry name" value="PsdUridine_synth_RluA-like_CS"/>
</dbReference>
<feature type="domain" description="RNA-binding S4" evidence="10">
    <location>
        <begin position="20"/>
        <end position="81"/>
    </location>
</feature>
<evidence type="ECO:0000259" key="10">
    <source>
        <dbReference type="SMART" id="SM00363"/>
    </source>
</evidence>
<accession>A0A4D6YCJ0</accession>
<dbReference type="Gene3D" id="3.30.2350.10">
    <property type="entry name" value="Pseudouridine synthase"/>
    <property type="match status" value="1"/>
</dbReference>
<protein>
    <recommendedName>
        <fullName evidence="9">Pseudouridine synthase</fullName>
        <ecNumber evidence="9">5.4.99.-</ecNumber>
    </recommendedName>
</protein>
<dbReference type="Pfam" id="PF01479">
    <property type="entry name" value="S4"/>
    <property type="match status" value="1"/>
</dbReference>
<evidence type="ECO:0000256" key="8">
    <source>
        <dbReference type="PROSITE-ProRule" id="PRU00182"/>
    </source>
</evidence>
<comment type="function">
    <text evidence="2">Responsible for synthesis of pseudouridine from uracil at positions 955, 2504 and 2580 in 23S ribosomal RNA.</text>
</comment>
<dbReference type="PANTHER" id="PTHR21600">
    <property type="entry name" value="MITOCHONDRIAL RNA PSEUDOURIDINE SYNTHASE"/>
    <property type="match status" value="1"/>
</dbReference>
<gene>
    <name evidence="11" type="ORF">D9V80_01350</name>
</gene>
<dbReference type="NCBIfam" id="TIGR00005">
    <property type="entry name" value="rluA_subfam"/>
    <property type="match status" value="1"/>
</dbReference>
<dbReference type="InterPro" id="IPR050188">
    <property type="entry name" value="RluA_PseudoU_synthase"/>
</dbReference>
<dbReference type="Pfam" id="PF00849">
    <property type="entry name" value="PseudoU_synth_2"/>
    <property type="match status" value="1"/>
</dbReference>
<keyword evidence="12" id="KW-1185">Reference proteome</keyword>
<dbReference type="InterPro" id="IPR002942">
    <property type="entry name" value="S4_RNA-bd"/>
</dbReference>
<dbReference type="OrthoDB" id="9807829at2"/>
<sequence length="315" mass="36917">MYKKFSFFTPLCATIKEKNQRIDNFLFKKFNNIPKSMIYKIIRIGKIKINEKKVTPKYKIKKGDIIYFPILKDPIKKKKITISKNLKIIEYLKKKIIYEDKYLIILNKPSGIAVHGGSGINFGVIETIRKIYPHLDSLELVHRLDRNTSGILIISKKKSVLRHLHDQIKNKTIKKCYIAFVHGRWNNNNHIISAPLIKKIIDKKKIMIVQNNGKPSMTKFQIKKKYNDVTLMSIKPITGRTHQIRVHATYAGYPLLFDNDYGSTQLDSKIPIIEKIKKILLHAYTISFIHPILKKKMFIQATLEERFKKYINLLK</sequence>
<dbReference type="GO" id="GO:0003723">
    <property type="term" value="F:RNA binding"/>
    <property type="evidence" value="ECO:0007669"/>
    <property type="project" value="UniProtKB-KW"/>
</dbReference>
<dbReference type="AlphaFoldDB" id="A0A4D6YCJ0"/>
<dbReference type="GO" id="GO:0160141">
    <property type="term" value="F:23S rRNA pseudouridine(955/2504/2580) synthase activity"/>
    <property type="evidence" value="ECO:0007669"/>
    <property type="project" value="UniProtKB-EC"/>
</dbReference>
<dbReference type="EMBL" id="CP034852">
    <property type="protein sequence ID" value="QCI26802.1"/>
    <property type="molecule type" value="Genomic_DNA"/>
</dbReference>
<name>A0A4D6YCJ0_9GAMM</name>
<comment type="similarity">
    <text evidence="3 9">Belongs to the pseudouridine synthase RluA family.</text>
</comment>
<keyword evidence="6 9" id="KW-0413">Isomerase</keyword>
<dbReference type="EC" id="5.4.99.-" evidence="9"/>
<evidence type="ECO:0000256" key="5">
    <source>
        <dbReference type="ARBA" id="ARBA00022884"/>
    </source>
</evidence>
<evidence type="ECO:0000256" key="4">
    <source>
        <dbReference type="ARBA" id="ARBA00022552"/>
    </source>
</evidence>
<organism evidence="11 12">
    <name type="scientific">Buchnera aphidicola</name>
    <name type="common">Thelaxes californica</name>
    <dbReference type="NCBI Taxonomy" id="1315998"/>
    <lineage>
        <taxon>Bacteria</taxon>
        <taxon>Pseudomonadati</taxon>
        <taxon>Pseudomonadota</taxon>
        <taxon>Gammaproteobacteria</taxon>
        <taxon>Enterobacterales</taxon>
        <taxon>Erwiniaceae</taxon>
        <taxon>Buchnera</taxon>
    </lineage>
</organism>
<dbReference type="InterPro" id="IPR036986">
    <property type="entry name" value="S4_RNA-bd_sf"/>
</dbReference>
<reference evidence="11 12" key="2">
    <citation type="submission" date="2019-05" db="EMBL/GenBank/DDBJ databases">
        <title>Genome evolution of the obligate endosymbiont Buchnera aphidicola.</title>
        <authorList>
            <person name="Moran N.A."/>
        </authorList>
    </citation>
    <scope>NUCLEOTIDE SEQUENCE [LARGE SCALE GENOMIC DNA]</scope>
    <source>
        <strain evidence="11 12">Tca</strain>
    </source>
</reference>
<keyword evidence="5 8" id="KW-0694">RNA-binding</keyword>
<dbReference type="PROSITE" id="PS50889">
    <property type="entry name" value="S4"/>
    <property type="match status" value="1"/>
</dbReference>
<evidence type="ECO:0000256" key="7">
    <source>
        <dbReference type="PIRSR" id="PIRSR606225-1"/>
    </source>
</evidence>
<evidence type="ECO:0000256" key="6">
    <source>
        <dbReference type="ARBA" id="ARBA00023235"/>
    </source>
</evidence>
<dbReference type="GO" id="GO:0000455">
    <property type="term" value="P:enzyme-directed rRNA pseudouridine synthesis"/>
    <property type="evidence" value="ECO:0007669"/>
    <property type="project" value="TreeGrafter"/>
</dbReference>
<dbReference type="SUPFAM" id="SSF55174">
    <property type="entry name" value="Alpha-L RNA-binding motif"/>
    <property type="match status" value="1"/>
</dbReference>
<evidence type="ECO:0000256" key="2">
    <source>
        <dbReference type="ARBA" id="ARBA00002876"/>
    </source>
</evidence>
<dbReference type="SUPFAM" id="SSF55120">
    <property type="entry name" value="Pseudouridine synthase"/>
    <property type="match status" value="1"/>
</dbReference>
<evidence type="ECO:0000313" key="12">
    <source>
        <dbReference type="Proteomes" id="UP000298782"/>
    </source>
</evidence>
<dbReference type="PANTHER" id="PTHR21600:SF92">
    <property type="entry name" value="RIBOSOMAL LARGE SUBUNIT PSEUDOURIDINE SYNTHASE C"/>
    <property type="match status" value="1"/>
</dbReference>
<evidence type="ECO:0000256" key="1">
    <source>
        <dbReference type="ARBA" id="ARBA00000381"/>
    </source>
</evidence>
<dbReference type="InterPro" id="IPR006145">
    <property type="entry name" value="PsdUridine_synth_RsuA/RluA"/>
</dbReference>
<dbReference type="InterPro" id="IPR020103">
    <property type="entry name" value="PsdUridine_synth_cat_dom_sf"/>
</dbReference>
<evidence type="ECO:0000256" key="9">
    <source>
        <dbReference type="RuleBase" id="RU362028"/>
    </source>
</evidence>
<dbReference type="CDD" id="cd02869">
    <property type="entry name" value="PseudoU_synth_RluA_like"/>
    <property type="match status" value="1"/>
</dbReference>
<dbReference type="PROSITE" id="PS01129">
    <property type="entry name" value="PSI_RLU"/>
    <property type="match status" value="1"/>
</dbReference>
<evidence type="ECO:0000256" key="3">
    <source>
        <dbReference type="ARBA" id="ARBA00010876"/>
    </source>
</evidence>
<reference evidence="11 12" key="1">
    <citation type="submission" date="2018-12" db="EMBL/GenBank/DDBJ databases">
        <authorList>
            <person name="Chong R.A."/>
        </authorList>
    </citation>
    <scope>NUCLEOTIDE SEQUENCE [LARGE SCALE GENOMIC DNA]</scope>
    <source>
        <strain evidence="11 12">Tca</strain>
    </source>
</reference>